<feature type="domain" description="Atypical Rib" evidence="6">
    <location>
        <begin position="761"/>
        <end position="825"/>
    </location>
</feature>
<name>A0A133PQ89_9FIRM</name>
<dbReference type="EMBL" id="LRQE01000024">
    <property type="protein sequence ID" value="KXA30806.1"/>
    <property type="molecule type" value="Genomic_DNA"/>
</dbReference>
<comment type="caution">
    <text evidence="7">The sequence shown here is derived from an EMBL/GenBank/DDBJ whole genome shotgun (WGS) entry which is preliminary data.</text>
</comment>
<evidence type="ECO:0000256" key="3">
    <source>
        <dbReference type="SAM" id="SignalP"/>
    </source>
</evidence>
<proteinExistence type="predicted"/>
<gene>
    <name evidence="7" type="ORF">HMPREF3229_00814</name>
</gene>
<keyword evidence="1 3" id="KW-0732">Signal</keyword>
<dbReference type="Pfam" id="PF07833">
    <property type="entry name" value="Cu_amine_oxidN1"/>
    <property type="match status" value="1"/>
</dbReference>
<evidence type="ECO:0000259" key="5">
    <source>
        <dbReference type="Pfam" id="PF08428"/>
    </source>
</evidence>
<evidence type="ECO:0000313" key="8">
    <source>
        <dbReference type="Proteomes" id="UP000070174"/>
    </source>
</evidence>
<feature type="chain" id="PRO_5007458272" evidence="3">
    <location>
        <begin position="25"/>
        <end position="1092"/>
    </location>
</feature>
<dbReference type="InterPro" id="IPR036582">
    <property type="entry name" value="Mao_N_sf"/>
</dbReference>
<dbReference type="Pfam" id="PF18938">
    <property type="entry name" value="aRib"/>
    <property type="match status" value="1"/>
</dbReference>
<dbReference type="SUPFAM" id="SSF55383">
    <property type="entry name" value="Copper amine oxidase, domain N"/>
    <property type="match status" value="1"/>
</dbReference>
<dbReference type="Gene3D" id="3.10.20.890">
    <property type="match status" value="1"/>
</dbReference>
<dbReference type="InterPro" id="IPR044024">
    <property type="entry name" value="aRib"/>
</dbReference>
<dbReference type="PATRIC" id="fig|54005.3.peg.802"/>
<feature type="domain" description="Copper amine oxidase-like N-terminal" evidence="4">
    <location>
        <begin position="972"/>
        <end position="1067"/>
    </location>
</feature>
<sequence>MNRKMFSLVTSFAILSSSFSPTWAAGKNFTYNNLEKSLAIHAEAKEAKSSEVKEKLPLVTETMPDDSVKDKYARIIFVPKTSKVNGFQNYGKLLDKEGKEVLLSNISYKDSDGKEVVVRGKEYYALKTAKWINILEYKENNKKVLYVRKADNNESDPEKKKYHGFLGWKQVTKDVNPFDYGFPANLSKCSIDNPLVFKSKFQNVPYFYSNKSSPKVDYDGYDFSLKKNNYSRVEFYPVGQESTWAGVLSLKDTQKKFFVKYIENSKNIYLFIRKNSGTYKFGDLKPEPISSENKKFWYWSSNGDFSKSVKDDFEIGTRDLTFRAQYIGEYLKINDEFNLEENPIPEGFYEVNFKPEDGYSSISNFRNAYRKFAVREGCGVGNITNLPKHPELIDMNNHKYTEKTAWYDGYTKIDDISTVKIDSDKVFTARIVRDFESEKFNPVVKEVEVNLNEDVSLEKLRKGITNLPEEVKVEIKTKADTSKTGPSKAILKIIFSDTSFKEVKVPVKVVEKIDGGIVKPIPTIKAEDIIKEKVSYNGKINLLDNIKNLPSEAKVEDISETIDTKTPGTYIGKVKVTFKGGSSRIVEIPVEVLAPMSDSYNPSTKEVEVKLNEDVSLEKLKEGITNLPENANVVIKTKADTSKAGQTKAVLKITFSDTSSKEVEVTVKVVNQISGTIIKPVPTIKAEDIIKEDVPYNGKINLLDNIKNLPDGAKLEGISEAIDTKTPGSYVGKVKVTFKDGSSRIVEVPVEVLTPLAEKFQVKKPEKTKVENLDSLSPSEKSEIMEKVKKVNSQAVTVVVSDEGEVTLVYADGSKNIISPEDTIVLKEKESDKKDPEDKPGKEENKKDPEEKPGKEKDNKDPEDKPGKEEDNKDPEEKPGKEDKKDPEDKPGKEEDNKKPEENIEEARDKKENKLDSWNGFPRYYVRNHETPTYKVEVKINSQLSHTKTQVNPKKFVIDIKSGTYTLTEDGKTLEKSMDVKPIIENNRTMLPLRALAEIIGAKVIWNDATRTASFTRDGLTALIQIDGSKIVLSNGKTIDLEAKPLNVNGRIYLPLVYVGQVFGLTSGNADDGKEDDIEWKEETKTVIINIK</sequence>
<organism evidence="7">
    <name type="scientific">Peptoniphilus harei</name>
    <dbReference type="NCBI Taxonomy" id="54005"/>
    <lineage>
        <taxon>Bacteria</taxon>
        <taxon>Bacillati</taxon>
        <taxon>Bacillota</taxon>
        <taxon>Tissierellia</taxon>
        <taxon>Tissierellales</taxon>
        <taxon>Peptoniphilaceae</taxon>
        <taxon>Peptoniphilus</taxon>
    </lineage>
</organism>
<evidence type="ECO:0000313" key="7">
    <source>
        <dbReference type="EMBL" id="KXA30806.1"/>
    </source>
</evidence>
<dbReference type="AlphaFoldDB" id="A0A133PQ89"/>
<dbReference type="Proteomes" id="UP000070174">
    <property type="component" value="Unassembled WGS sequence"/>
</dbReference>
<evidence type="ECO:0000259" key="4">
    <source>
        <dbReference type="Pfam" id="PF07833"/>
    </source>
</evidence>
<accession>A0A133PQ89</accession>
<dbReference type="Gene3D" id="3.30.457.10">
    <property type="entry name" value="Copper amine oxidase-like, N-terminal domain"/>
    <property type="match status" value="1"/>
</dbReference>
<protein>
    <submittedName>
        <fullName evidence="7">Copper amine oxidase domain protein</fullName>
    </submittedName>
</protein>
<feature type="domain" description="Rib" evidence="5">
    <location>
        <begin position="533"/>
        <end position="592"/>
    </location>
</feature>
<feature type="region of interest" description="Disordered" evidence="2">
    <location>
        <begin position="821"/>
        <end position="918"/>
    </location>
</feature>
<evidence type="ECO:0000259" key="6">
    <source>
        <dbReference type="Pfam" id="PF18938"/>
    </source>
</evidence>
<feature type="compositionally biased region" description="Basic and acidic residues" evidence="2">
    <location>
        <begin position="824"/>
        <end position="915"/>
    </location>
</feature>
<feature type="domain" description="Rib" evidence="5">
    <location>
        <begin position="697"/>
        <end position="753"/>
    </location>
</feature>
<feature type="domain" description="Rib" evidence="5">
    <location>
        <begin position="598"/>
        <end position="670"/>
    </location>
</feature>
<evidence type="ECO:0000256" key="2">
    <source>
        <dbReference type="SAM" id="MobiDB-lite"/>
    </source>
</evidence>
<dbReference type="RefSeq" id="WP_060800009.1">
    <property type="nucleotide sequence ID" value="NZ_KQ957097.1"/>
</dbReference>
<feature type="domain" description="Rib" evidence="5">
    <location>
        <begin position="437"/>
        <end position="510"/>
    </location>
</feature>
<dbReference type="InterPro" id="IPR059115">
    <property type="entry name" value="Rib"/>
</dbReference>
<dbReference type="InterPro" id="IPR012706">
    <property type="entry name" value="Rib_alpha_Esp_rpt"/>
</dbReference>
<dbReference type="InterPro" id="IPR012854">
    <property type="entry name" value="Cu_amine_oxidase-like_N"/>
</dbReference>
<reference evidence="7 8" key="1">
    <citation type="submission" date="2016-01" db="EMBL/GenBank/DDBJ databases">
        <authorList>
            <person name="Oliw E.H."/>
        </authorList>
    </citation>
    <scope>NUCLEOTIDE SEQUENCE [LARGE SCALE GENOMIC DNA]</scope>
    <source>
        <strain evidence="7 8">CMW7756A</strain>
    </source>
</reference>
<feature type="signal peptide" evidence="3">
    <location>
        <begin position="1"/>
        <end position="24"/>
    </location>
</feature>
<dbReference type="Pfam" id="PF08428">
    <property type="entry name" value="Rib"/>
    <property type="match status" value="4"/>
</dbReference>
<evidence type="ECO:0000256" key="1">
    <source>
        <dbReference type="ARBA" id="ARBA00022729"/>
    </source>
</evidence>
<dbReference type="NCBIfam" id="TIGR02331">
    <property type="entry name" value="rib_alpha"/>
    <property type="match status" value="1"/>
</dbReference>